<comment type="subcellular location">
    <subcellularLocation>
        <location evidence="1">Nucleus</location>
    </subcellularLocation>
</comment>
<evidence type="ECO:0000313" key="10">
    <source>
        <dbReference type="EMBL" id="KAG6526067.1"/>
    </source>
</evidence>
<feature type="region of interest" description="Disordered" evidence="8">
    <location>
        <begin position="648"/>
        <end position="667"/>
    </location>
</feature>
<feature type="domain" description="AP2/ERF" evidence="9">
    <location>
        <begin position="565"/>
        <end position="623"/>
    </location>
</feature>
<name>A0A8J5LMY6_ZINOF</name>
<evidence type="ECO:0000256" key="4">
    <source>
        <dbReference type="ARBA" id="ARBA00023125"/>
    </source>
</evidence>
<feature type="compositionally biased region" description="Basic and acidic residues" evidence="8">
    <location>
        <begin position="648"/>
        <end position="657"/>
    </location>
</feature>
<keyword evidence="11" id="KW-1185">Reference proteome</keyword>
<dbReference type="SMART" id="SM00380">
    <property type="entry name" value="AP2"/>
    <property type="match status" value="2"/>
</dbReference>
<dbReference type="PANTHER" id="PTHR32467">
    <property type="entry name" value="AP2-LIKE ETHYLENE-RESPONSIVE TRANSCRIPTION FACTOR"/>
    <property type="match status" value="1"/>
</dbReference>
<accession>A0A8J5LMY6</accession>
<keyword evidence="6" id="KW-0539">Nucleus</keyword>
<dbReference type="PANTHER" id="PTHR32467:SF157">
    <property type="entry name" value="AP2-LIKE ETHYLENE-RESPONSIVE TRANSCRIPTION FACTOR CRL5"/>
    <property type="match status" value="1"/>
</dbReference>
<feature type="domain" description="AP2/ERF" evidence="9">
    <location>
        <begin position="463"/>
        <end position="529"/>
    </location>
</feature>
<comment type="caution">
    <text evidence="10">The sequence shown here is derived from an EMBL/GenBank/DDBJ whole genome shotgun (WGS) entry which is preliminary data.</text>
</comment>
<keyword evidence="5" id="KW-0804">Transcription</keyword>
<keyword evidence="3" id="KW-0805">Transcription regulation</keyword>
<organism evidence="10 11">
    <name type="scientific">Zingiber officinale</name>
    <name type="common">Ginger</name>
    <name type="synonym">Amomum zingiber</name>
    <dbReference type="NCBI Taxonomy" id="94328"/>
    <lineage>
        <taxon>Eukaryota</taxon>
        <taxon>Viridiplantae</taxon>
        <taxon>Streptophyta</taxon>
        <taxon>Embryophyta</taxon>
        <taxon>Tracheophyta</taxon>
        <taxon>Spermatophyta</taxon>
        <taxon>Magnoliopsida</taxon>
        <taxon>Liliopsida</taxon>
        <taxon>Zingiberales</taxon>
        <taxon>Zingiberaceae</taxon>
        <taxon>Zingiber</taxon>
    </lineage>
</organism>
<evidence type="ECO:0000256" key="8">
    <source>
        <dbReference type="SAM" id="MobiDB-lite"/>
    </source>
</evidence>
<dbReference type="GO" id="GO:0003700">
    <property type="term" value="F:DNA-binding transcription factor activity"/>
    <property type="evidence" value="ECO:0007669"/>
    <property type="project" value="InterPro"/>
</dbReference>
<dbReference type="CDD" id="cd00018">
    <property type="entry name" value="AP2"/>
    <property type="match status" value="2"/>
</dbReference>
<dbReference type="Pfam" id="PF00847">
    <property type="entry name" value="AP2"/>
    <property type="match status" value="2"/>
</dbReference>
<protein>
    <recommendedName>
        <fullName evidence="9">AP2/ERF domain-containing protein</fullName>
    </recommendedName>
</protein>
<dbReference type="EMBL" id="JACMSC010000004">
    <property type="protein sequence ID" value="KAG6526067.1"/>
    <property type="molecule type" value="Genomic_DNA"/>
</dbReference>
<dbReference type="InterPro" id="IPR016177">
    <property type="entry name" value="DNA-bd_dom_sf"/>
</dbReference>
<evidence type="ECO:0000259" key="9">
    <source>
        <dbReference type="PROSITE" id="PS51032"/>
    </source>
</evidence>
<proteinExistence type="inferred from homology"/>
<evidence type="ECO:0000256" key="3">
    <source>
        <dbReference type="ARBA" id="ARBA00023015"/>
    </source>
</evidence>
<sequence length="779" mass="86000">MDTIRLYGTSSKGITVKSGIWLLLVWISARGKCFLIEQVIPLELESGGSGLIQDGFFTLQSLCKVARTASDTLVKYALFRWECCNMPFTNHLVLLHFDKDPTTDGKGPPLSWSPSVKWISSCELACAAAALYLCAYATVVLCTALGILLGFGLDFGVFLEFLVVLIRNMKSMNDNWLGFSLSSPMNTDASSNPHHCQDHINHHHHQTLPSFATTTAVPCSIFHFPQATNSGICYGMEGADNEAILYPQLSVMPLKSDGSLCIMEAVSRSQQQGMVQSPSPILEDFLGGAPHMGIHHQYVNDDSTAAMALSLDYSKESDSQANRNHSLGLLQRQHQLYFQPLHEGLCHEMYDVAMEEGSTNGEGISSLKSWVNRHYNGGNNGYCEETALGSDPVGAIGYGNLQPLSLSMSPGSQSSCVTAPLQSSAATECMALNAPKKRGAGKVAYKQPVHRKSIDTFGQRTSQYRGVTRHRWTGRYEAHLWDNSCKQEGQTRKGRQVYLGGYDIEEKAARAYDLAALKYWGLSTHINFPLENYQEELEEMKNMTRQEYVAHLRRRSSGFSRGASMYRGVTRHHQHGRWQARIGRVAGNKDLYLGTFSTQEEAAEAYDIAAIKFRGVNAVPNFDITRYDVEKILESTTLLSAEHARRNKAIDAEREEPTSSEGNNSRDVFVVNDTSTTASGWKMDFHSVHPAQDSKPVVENLSSPRAVDDLENLGSSNHQHAETAAMATTEGAPDRTGFSLTYITKVFIFPVVGPILGEKFTEIVGLFEQNSTVRSGQVP</sequence>
<reference evidence="10 11" key="1">
    <citation type="submission" date="2020-08" db="EMBL/GenBank/DDBJ databases">
        <title>Plant Genome Project.</title>
        <authorList>
            <person name="Zhang R.-G."/>
        </authorList>
    </citation>
    <scope>NUCLEOTIDE SEQUENCE [LARGE SCALE GENOMIC DNA]</scope>
    <source>
        <tissue evidence="10">Rhizome</tissue>
    </source>
</reference>
<comment type="similarity">
    <text evidence="7">Belongs to the AP2/ERF transcription factor family. AP2 subfamily.</text>
</comment>
<dbReference type="SUPFAM" id="SSF54171">
    <property type="entry name" value="DNA-binding domain"/>
    <property type="match status" value="2"/>
</dbReference>
<evidence type="ECO:0000256" key="1">
    <source>
        <dbReference type="ARBA" id="ARBA00004123"/>
    </source>
</evidence>
<evidence type="ECO:0000313" key="11">
    <source>
        <dbReference type="Proteomes" id="UP000734854"/>
    </source>
</evidence>
<keyword evidence="4" id="KW-0238">DNA-binding</keyword>
<dbReference type="InterPro" id="IPR036955">
    <property type="entry name" value="AP2/ERF_dom_sf"/>
</dbReference>
<dbReference type="PRINTS" id="PR00367">
    <property type="entry name" value="ETHRSPELEMNT"/>
</dbReference>
<evidence type="ECO:0000256" key="6">
    <source>
        <dbReference type="ARBA" id="ARBA00023242"/>
    </source>
</evidence>
<dbReference type="GO" id="GO:0005634">
    <property type="term" value="C:nucleus"/>
    <property type="evidence" value="ECO:0007669"/>
    <property type="project" value="UniProtKB-SubCell"/>
</dbReference>
<dbReference type="FunFam" id="3.30.730.10:FF:000002">
    <property type="entry name" value="AP2-like ethylene-responsive transcription factor"/>
    <property type="match status" value="1"/>
</dbReference>
<dbReference type="AlphaFoldDB" id="A0A8J5LMY6"/>
<dbReference type="GO" id="GO:0003677">
    <property type="term" value="F:DNA binding"/>
    <property type="evidence" value="ECO:0007669"/>
    <property type="project" value="UniProtKB-KW"/>
</dbReference>
<dbReference type="InterPro" id="IPR001471">
    <property type="entry name" value="AP2/ERF_dom"/>
</dbReference>
<evidence type="ECO:0000256" key="5">
    <source>
        <dbReference type="ARBA" id="ARBA00023163"/>
    </source>
</evidence>
<keyword evidence="2" id="KW-0677">Repeat</keyword>
<gene>
    <name evidence="10" type="ORF">ZIOFF_016042</name>
</gene>
<dbReference type="PROSITE" id="PS51032">
    <property type="entry name" value="AP2_ERF"/>
    <property type="match status" value="2"/>
</dbReference>
<dbReference type="FunFam" id="3.30.730.10:FF:000003">
    <property type="entry name" value="AP2-like ethylene-responsive transcription factor ANT"/>
    <property type="match status" value="1"/>
</dbReference>
<evidence type="ECO:0000256" key="7">
    <source>
        <dbReference type="ARBA" id="ARBA00037973"/>
    </source>
</evidence>
<dbReference type="Gene3D" id="3.30.730.10">
    <property type="entry name" value="AP2/ERF domain"/>
    <property type="match status" value="2"/>
</dbReference>
<dbReference type="Proteomes" id="UP000734854">
    <property type="component" value="Unassembled WGS sequence"/>
</dbReference>
<evidence type="ECO:0000256" key="2">
    <source>
        <dbReference type="ARBA" id="ARBA00022737"/>
    </source>
</evidence>